<name>A0A7H4N5S3_9ENTR</name>
<organism evidence="9 10">
    <name type="scientific">Klebsiella michiganensis</name>
    <dbReference type="NCBI Taxonomy" id="1134687"/>
    <lineage>
        <taxon>Bacteria</taxon>
        <taxon>Pseudomonadati</taxon>
        <taxon>Pseudomonadota</taxon>
        <taxon>Gammaproteobacteria</taxon>
        <taxon>Enterobacterales</taxon>
        <taxon>Enterobacteriaceae</taxon>
        <taxon>Klebsiella/Raoultella group</taxon>
        <taxon>Klebsiella</taxon>
    </lineage>
</organism>
<dbReference type="PANTHER" id="PTHR30401:SF0">
    <property type="entry name" value="TRNA 2-SELENOURIDINE SYNTHASE"/>
    <property type="match status" value="1"/>
</dbReference>
<evidence type="ECO:0000256" key="5">
    <source>
        <dbReference type="ARBA" id="ARBA00060843"/>
    </source>
</evidence>
<evidence type="ECO:0000256" key="6">
    <source>
        <dbReference type="ARBA" id="ARBA00066463"/>
    </source>
</evidence>
<evidence type="ECO:0000259" key="8">
    <source>
        <dbReference type="PROSITE" id="PS50206"/>
    </source>
</evidence>
<dbReference type="PROSITE" id="PS50206">
    <property type="entry name" value="RHODANESE_3"/>
    <property type="match status" value="1"/>
</dbReference>
<dbReference type="InterPro" id="IPR017582">
    <property type="entry name" value="SelU"/>
</dbReference>
<evidence type="ECO:0000313" key="10">
    <source>
        <dbReference type="Proteomes" id="UP000254863"/>
    </source>
</evidence>
<comment type="similarity">
    <text evidence="5">Belongs to the SelU family.</text>
</comment>
<comment type="catalytic activity">
    <reaction evidence="3">
        <text>5-methylaminomethyl-2-thiouridine(34) in tRNA + selenophosphate + (2E)-geranyl diphosphate + H2O + H(+) = 5-methylaminomethyl-2-selenouridine(34) in tRNA + (2E)-thiogeraniol + phosphate + diphosphate</text>
        <dbReference type="Rhea" id="RHEA:42716"/>
        <dbReference type="Rhea" id="RHEA-COMP:10195"/>
        <dbReference type="Rhea" id="RHEA-COMP:10196"/>
        <dbReference type="ChEBI" id="CHEBI:15377"/>
        <dbReference type="ChEBI" id="CHEBI:15378"/>
        <dbReference type="ChEBI" id="CHEBI:16144"/>
        <dbReference type="ChEBI" id="CHEBI:33019"/>
        <dbReference type="ChEBI" id="CHEBI:43474"/>
        <dbReference type="ChEBI" id="CHEBI:58057"/>
        <dbReference type="ChEBI" id="CHEBI:74455"/>
        <dbReference type="ChEBI" id="CHEBI:82743"/>
        <dbReference type="ChEBI" id="CHEBI:143703"/>
        <dbReference type="EC" id="2.9.1.3"/>
    </reaction>
    <physiologicalReaction direction="left-to-right" evidence="3">
        <dbReference type="Rhea" id="RHEA:42717"/>
    </physiologicalReaction>
</comment>
<dbReference type="AlphaFoldDB" id="A0A7H4N5S3"/>
<dbReference type="CDD" id="cd01520">
    <property type="entry name" value="RHOD_YbbB"/>
    <property type="match status" value="1"/>
</dbReference>
<dbReference type="InterPro" id="IPR036873">
    <property type="entry name" value="Rhodanese-like_dom_sf"/>
</dbReference>
<dbReference type="SUPFAM" id="SSF52821">
    <property type="entry name" value="Rhodanese/Cell cycle control phosphatase"/>
    <property type="match status" value="1"/>
</dbReference>
<dbReference type="Gene3D" id="3.40.250.10">
    <property type="entry name" value="Rhodanese-like domain"/>
    <property type="match status" value="1"/>
</dbReference>
<proteinExistence type="inferred from homology"/>
<keyword evidence="1 9" id="KW-0808">Transferase</keyword>
<evidence type="ECO:0000313" key="9">
    <source>
        <dbReference type="EMBL" id="STV78872.1"/>
    </source>
</evidence>
<dbReference type="GO" id="GO:0043828">
    <property type="term" value="F:tRNA 2-selenouridine synthase activity"/>
    <property type="evidence" value="ECO:0007669"/>
    <property type="project" value="UniProtKB-EC"/>
</dbReference>
<dbReference type="GO" id="GO:0002098">
    <property type="term" value="P:tRNA wobble uridine modification"/>
    <property type="evidence" value="ECO:0007669"/>
    <property type="project" value="InterPro"/>
</dbReference>
<dbReference type="SMART" id="SM00450">
    <property type="entry name" value="RHOD"/>
    <property type="match status" value="1"/>
</dbReference>
<evidence type="ECO:0000256" key="2">
    <source>
        <dbReference type="ARBA" id="ARBA00023266"/>
    </source>
</evidence>
<dbReference type="InterPro" id="IPR001763">
    <property type="entry name" value="Rhodanese-like_dom"/>
</dbReference>
<keyword evidence="2" id="KW-0711">Selenium</keyword>
<evidence type="ECO:0000256" key="1">
    <source>
        <dbReference type="ARBA" id="ARBA00022679"/>
    </source>
</evidence>
<evidence type="ECO:0000256" key="7">
    <source>
        <dbReference type="ARBA" id="ARBA00073823"/>
    </source>
</evidence>
<feature type="domain" description="Rhodanese" evidence="8">
    <location>
        <begin position="13"/>
        <end position="136"/>
    </location>
</feature>
<dbReference type="PANTHER" id="PTHR30401">
    <property type="entry name" value="TRNA 2-SELENOURIDINE SYNTHASE"/>
    <property type="match status" value="1"/>
</dbReference>
<protein>
    <recommendedName>
        <fullName evidence="7">tRNA 2-selenouridine synthase</fullName>
        <ecNumber evidence="6">2.9.1.3</ecNumber>
    </recommendedName>
</protein>
<reference evidence="9 10" key="1">
    <citation type="submission" date="2018-06" db="EMBL/GenBank/DDBJ databases">
        <authorList>
            <consortium name="Pathogen Informatics"/>
            <person name="Doyle S."/>
        </authorList>
    </citation>
    <scope>NUCLEOTIDE SEQUENCE [LARGE SCALE GENOMIC DNA]</scope>
    <source>
        <strain evidence="9 10">NCTC11685</strain>
    </source>
</reference>
<gene>
    <name evidence="9" type="primary">selU_1</name>
    <name evidence="9" type="ORF">NCTC11685_02403</name>
</gene>
<evidence type="ECO:0000256" key="4">
    <source>
        <dbReference type="ARBA" id="ARBA00055294"/>
    </source>
</evidence>
<dbReference type="FunFam" id="3.40.250.10:FF:000009">
    <property type="entry name" value="tRNA 2-selenouridine/geranyl-2-thiouridine synthase"/>
    <property type="match status" value="1"/>
</dbReference>
<dbReference type="Proteomes" id="UP000254863">
    <property type="component" value="Unassembled WGS sequence"/>
</dbReference>
<dbReference type="EC" id="2.9.1.3" evidence="6"/>
<comment type="caution">
    <text evidence="9">The sequence shown here is derived from an EMBL/GenBank/DDBJ whole genome shotgun (WGS) entry which is preliminary data.</text>
</comment>
<dbReference type="EMBL" id="UGMS01000001">
    <property type="protein sequence ID" value="STV78872.1"/>
    <property type="molecule type" value="Genomic_DNA"/>
</dbReference>
<sequence length="216" mass="23723">MMELVPQNIRQILASDTPLIDVRAPVEFRQSAMPAAINLPLMNDDERAAVGTCYKRQGPDAALALGHQLVNGEIRARRLAAWKEACARYPEGYLCCARGGQRSHIVQQWLKEAGVDYPLIVGGYKALRQAAIQLTEELVQRPIVLIGGCTGNGKTQLVGAQPDGIDLEGLAIIAALHLAEPYRSSISRQPLKITWPWQCSKSQGSRRAGCWRMRGI</sequence>
<comment type="function">
    <text evidence="4">Involved in the post-transcriptional modification of the uridine at the wobble position (U34) of tRNA(Lys), tRNA(Glu) and tRNA(Gln). Catalyzes the conversion of 2-thiouridine (S2U-RNA) to 2-selenouridine (Se2U-RNA). Acts in a two-step process involving geranylation of 2-thiouridine (S2U) to S-geranyl-2-thiouridine (geS2U) and subsequent selenation of the latter derivative to 2-selenouridine (Se2U) in the tRNA chain.</text>
</comment>
<evidence type="ECO:0000256" key="3">
    <source>
        <dbReference type="ARBA" id="ARBA00050862"/>
    </source>
</evidence>
<accession>A0A7H4N5S3</accession>